<evidence type="ECO:0000259" key="1">
    <source>
        <dbReference type="Pfam" id="PF01137"/>
    </source>
</evidence>
<dbReference type="Proteomes" id="UP000192758">
    <property type="component" value="Unassembled WGS sequence"/>
</dbReference>
<keyword evidence="4" id="KW-1185">Reference proteome</keyword>
<dbReference type="InterPro" id="IPR013791">
    <property type="entry name" value="RNA3'-term_phos_cycl_insert"/>
</dbReference>
<dbReference type="GO" id="GO:0005730">
    <property type="term" value="C:nucleolus"/>
    <property type="evidence" value="ECO:0007669"/>
    <property type="project" value="TreeGrafter"/>
</dbReference>
<dbReference type="InterPro" id="IPR023797">
    <property type="entry name" value="RNA3'_phos_cyclase_dom"/>
</dbReference>
<dbReference type="Pfam" id="PF05189">
    <property type="entry name" value="RTC_insert"/>
    <property type="match status" value="1"/>
</dbReference>
<feature type="domain" description="RNA 3'-terminal phosphate cyclase insert" evidence="2">
    <location>
        <begin position="183"/>
        <end position="279"/>
    </location>
</feature>
<dbReference type="InterPro" id="IPR013792">
    <property type="entry name" value="RNA3'P_cycl/enolpyr_Trfase_a/b"/>
</dbReference>
<accession>A0A1W0E4T6</accession>
<dbReference type="GO" id="GO:0000479">
    <property type="term" value="P:endonucleolytic cleavage of tricistronic rRNA transcript (SSU-rRNA, 5.8S rRNA, LSU-rRNA)"/>
    <property type="evidence" value="ECO:0007669"/>
    <property type="project" value="TreeGrafter"/>
</dbReference>
<organism evidence="3 4">
    <name type="scientific">Ecytonucleospora hepatopenaei</name>
    <dbReference type="NCBI Taxonomy" id="646526"/>
    <lineage>
        <taxon>Eukaryota</taxon>
        <taxon>Fungi</taxon>
        <taxon>Fungi incertae sedis</taxon>
        <taxon>Microsporidia</taxon>
        <taxon>Enterocytozoonidae</taxon>
        <taxon>Ecytonucleospora</taxon>
    </lineage>
</organism>
<dbReference type="Pfam" id="PF01137">
    <property type="entry name" value="RTC"/>
    <property type="match status" value="1"/>
</dbReference>
<feature type="domain" description="RNA 3'-terminal phosphate cyclase" evidence="1">
    <location>
        <begin position="58"/>
        <end position="294"/>
    </location>
</feature>
<dbReference type="EMBL" id="MNPJ01000021">
    <property type="protein sequence ID" value="OQS54243.1"/>
    <property type="molecule type" value="Genomic_DNA"/>
</dbReference>
<dbReference type="InterPro" id="IPR036553">
    <property type="entry name" value="RPTC_insert"/>
</dbReference>
<dbReference type="GO" id="GO:0004521">
    <property type="term" value="F:RNA endonuclease activity"/>
    <property type="evidence" value="ECO:0007669"/>
    <property type="project" value="TreeGrafter"/>
</dbReference>
<gene>
    <name evidence="3" type="primary">Rtc1</name>
    <name evidence="3" type="ORF">EHP00_912</name>
</gene>
<proteinExistence type="predicted"/>
<comment type="caution">
    <text evidence="3">The sequence shown here is derived from an EMBL/GenBank/DDBJ whole genome shotgun (WGS) entry which is preliminary data.</text>
</comment>
<reference evidence="3 4" key="1">
    <citation type="journal article" date="2017" name="Environ. Microbiol.">
        <title>Decay of the glycolytic pathway and adaptation to intranuclear parasitism within Enterocytozoonidae microsporidia.</title>
        <authorList>
            <person name="Wiredu Boakye D."/>
            <person name="Jaroenlak P."/>
            <person name="Prachumwat A."/>
            <person name="Williams T.A."/>
            <person name="Bateman K.S."/>
            <person name="Itsathitphaisarn O."/>
            <person name="Sritunyalucksana K."/>
            <person name="Paszkiewicz K.H."/>
            <person name="Moore K.A."/>
            <person name="Stentiford G.D."/>
            <person name="Williams B.A."/>
        </authorList>
    </citation>
    <scope>NUCLEOTIDE SEQUENCE [LARGE SCALE GENOMIC DNA]</scope>
    <source>
        <strain evidence="3 4">TH1</strain>
    </source>
</reference>
<dbReference type="InterPro" id="IPR037136">
    <property type="entry name" value="RNA3'_phos_cyclase_dom_sf"/>
</dbReference>
<dbReference type="Gene3D" id="3.30.360.20">
    <property type="entry name" value="RNA 3'-terminal phosphate cyclase, insert domain"/>
    <property type="match status" value="1"/>
</dbReference>
<sequence length="341" mass="39695">MGLCYYFFKYPKMKSFWKFKIAQSLFSQKEIELENTKEIYKVLEFFVLFNNSRISKKEKNLLFFPGKLSQKGKNIEVENICDIVDILLLIGMFFEDDIDVEFTGITNDIHSVDIFKITHWKIFGLLKYKGFQLNIKKRGFPPIGKGIVHLHMKNIKNSNDMFKKASDFEGYKKTYENFEFVRKQKIEKIRGLVISSRTGSECTFQMIKAIKECFKKFKNTKVMSIINNKNDSGPSPGFECSITAETKNGIFYVTKKGDSIENASNIAKECANDLMNHIKDEYVYDEVLINRILFYFTHGSSVGKLLCKKVDLDFIEFLKEETHAQIDVASFKNYFIVTVVK</sequence>
<name>A0A1W0E4T6_9MICR</name>
<dbReference type="AlphaFoldDB" id="A0A1W0E4T6"/>
<dbReference type="VEuPathDB" id="MicrosporidiaDB:EHP00_912"/>
<dbReference type="STRING" id="646526.A0A1W0E4T6"/>
<dbReference type="SUPFAM" id="SSF55205">
    <property type="entry name" value="EPT/RTPC-like"/>
    <property type="match status" value="1"/>
</dbReference>
<protein>
    <submittedName>
        <fullName evidence="3">Rtc1</fullName>
    </submittedName>
</protein>
<evidence type="ECO:0000313" key="3">
    <source>
        <dbReference type="EMBL" id="OQS54243.1"/>
    </source>
</evidence>
<evidence type="ECO:0000313" key="4">
    <source>
        <dbReference type="Proteomes" id="UP000192758"/>
    </source>
</evidence>
<dbReference type="InterPro" id="IPR000228">
    <property type="entry name" value="RNA3'_term_phos_cyc"/>
</dbReference>
<evidence type="ECO:0000259" key="2">
    <source>
        <dbReference type="Pfam" id="PF05189"/>
    </source>
</evidence>
<dbReference type="OrthoDB" id="2194813at2759"/>
<dbReference type="PANTHER" id="PTHR11096:SF1">
    <property type="entry name" value="RNA 3'-TERMINAL PHOSPHATE CYCLASE-LIKE PROTEIN"/>
    <property type="match status" value="1"/>
</dbReference>
<dbReference type="PANTHER" id="PTHR11096">
    <property type="entry name" value="RNA 3' TERMINAL PHOSPHATE CYCLASE"/>
    <property type="match status" value="1"/>
</dbReference>
<dbReference type="Gene3D" id="3.65.10.20">
    <property type="entry name" value="RNA 3'-terminal phosphate cyclase domain"/>
    <property type="match status" value="1"/>
</dbReference>